<dbReference type="Pfam" id="PF00145">
    <property type="entry name" value="DNA_methylase"/>
    <property type="match status" value="1"/>
</dbReference>
<protein>
    <recommendedName>
        <fullName evidence="7">Cytosine-specific methyltransferase</fullName>
        <ecNumber evidence="7">2.1.1.37</ecNumber>
    </recommendedName>
</protein>
<evidence type="ECO:0000256" key="6">
    <source>
        <dbReference type="RuleBase" id="RU000416"/>
    </source>
</evidence>
<dbReference type="RefSeq" id="WP_213809285.1">
    <property type="nucleotide sequence ID" value="NZ_JAAMFK010000006.1"/>
</dbReference>
<dbReference type="PROSITE" id="PS00094">
    <property type="entry name" value="C5_MTASE_1"/>
    <property type="match status" value="1"/>
</dbReference>
<evidence type="ECO:0000256" key="1">
    <source>
        <dbReference type="ARBA" id="ARBA00022603"/>
    </source>
</evidence>
<dbReference type="PRINTS" id="PR00105">
    <property type="entry name" value="C5METTRFRASE"/>
</dbReference>
<dbReference type="Gene3D" id="3.90.120.10">
    <property type="entry name" value="DNA Methylase, subunit A, domain 2"/>
    <property type="match status" value="1"/>
</dbReference>
<dbReference type="InterPro" id="IPR031303">
    <property type="entry name" value="C5_meth_CS"/>
</dbReference>
<dbReference type="GO" id="GO:0032259">
    <property type="term" value="P:methylation"/>
    <property type="evidence" value="ECO:0007669"/>
    <property type="project" value="UniProtKB-KW"/>
</dbReference>
<accession>A0ABS5R0P2</accession>
<comment type="caution">
    <text evidence="8">The sequence shown here is derived from an EMBL/GenBank/DDBJ whole genome shotgun (WGS) entry which is preliminary data.</text>
</comment>
<dbReference type="PROSITE" id="PS00095">
    <property type="entry name" value="C5_MTASE_2"/>
    <property type="match status" value="1"/>
</dbReference>
<evidence type="ECO:0000256" key="7">
    <source>
        <dbReference type="RuleBase" id="RU000417"/>
    </source>
</evidence>
<organism evidence="8 9">
    <name type="scientific">Fructobacillus broussonetiae</name>
    <dbReference type="NCBI Taxonomy" id="2713173"/>
    <lineage>
        <taxon>Bacteria</taxon>
        <taxon>Bacillati</taxon>
        <taxon>Bacillota</taxon>
        <taxon>Bacilli</taxon>
        <taxon>Lactobacillales</taxon>
        <taxon>Lactobacillaceae</taxon>
        <taxon>Fructobacillus</taxon>
    </lineage>
</organism>
<dbReference type="EC" id="2.1.1.37" evidence="7"/>
<keyword evidence="2 5" id="KW-0808">Transferase</keyword>
<dbReference type="PANTHER" id="PTHR46098">
    <property type="entry name" value="TRNA (CYTOSINE(38)-C(5))-METHYLTRANSFERASE"/>
    <property type="match status" value="1"/>
</dbReference>
<dbReference type="Gene3D" id="3.40.50.150">
    <property type="entry name" value="Vaccinia Virus protein VP39"/>
    <property type="match status" value="1"/>
</dbReference>
<dbReference type="InterPro" id="IPR029063">
    <property type="entry name" value="SAM-dependent_MTases_sf"/>
</dbReference>
<evidence type="ECO:0000313" key="9">
    <source>
        <dbReference type="Proteomes" id="UP001519504"/>
    </source>
</evidence>
<dbReference type="PANTHER" id="PTHR46098:SF1">
    <property type="entry name" value="TRNA (CYTOSINE(38)-C(5))-METHYLTRANSFERASE"/>
    <property type="match status" value="1"/>
</dbReference>
<sequence>MKNDIISFFAGVGGIDLGFEDAGEYQTKYANEFDKNAQHTFELNFEKRGTYLDRRDIKEVTPEDIREQTTDANVLLAGFPCQPFSVAGFRKGFQDKRGDLFFETQRIITSIQPKVVFLENVKNLVTHDHGNTFKVIREFLVHSGYYIKWKVLNAKEYGNIPQNRERIYVVGFKDVEAFNNFEFPDKIDLTTKLTDIIDFDATLDETTKFGDKLDERFFYRENKQTFYPKLVEEMTSSDTVYQWRRQYVRENKSGVVPTLTANMGMGGHNVPLILTNNGEIRKLTPREAFNAQGYPQDYELPTDSSLSALYKQAGNSVVVPVISRIAQKITGALEHGNSDLSLPEVDNKFSIIYTKMLGRMAGESYPVKWYESKELADSEIKNRSVADDLPLFEDQDVFNAIKRGGNYEFYSVAG</sequence>
<proteinExistence type="inferred from homology"/>
<name>A0ABS5R0P2_9LACO</name>
<evidence type="ECO:0000256" key="2">
    <source>
        <dbReference type="ARBA" id="ARBA00022679"/>
    </source>
</evidence>
<evidence type="ECO:0000256" key="5">
    <source>
        <dbReference type="PROSITE-ProRule" id="PRU01016"/>
    </source>
</evidence>
<dbReference type="InterPro" id="IPR001525">
    <property type="entry name" value="C5_MeTfrase"/>
</dbReference>
<feature type="active site" evidence="5">
    <location>
        <position position="81"/>
    </location>
</feature>
<dbReference type="PROSITE" id="PS51679">
    <property type="entry name" value="SAM_MT_C5"/>
    <property type="match status" value="1"/>
</dbReference>
<dbReference type="InterPro" id="IPR018117">
    <property type="entry name" value="C5_DNA_meth_AS"/>
</dbReference>
<evidence type="ECO:0000313" key="8">
    <source>
        <dbReference type="EMBL" id="MBS9339000.1"/>
    </source>
</evidence>
<dbReference type="CDD" id="cd00315">
    <property type="entry name" value="Cyt_C5_DNA_methylase"/>
    <property type="match status" value="1"/>
</dbReference>
<comment type="similarity">
    <text evidence="5 6">Belongs to the class I-like SAM-binding methyltransferase superfamily. C5-methyltransferase family.</text>
</comment>
<keyword evidence="1 5" id="KW-0489">Methyltransferase</keyword>
<keyword evidence="3 5" id="KW-0949">S-adenosyl-L-methionine</keyword>
<evidence type="ECO:0000256" key="3">
    <source>
        <dbReference type="ARBA" id="ARBA00022691"/>
    </source>
</evidence>
<dbReference type="SUPFAM" id="SSF53335">
    <property type="entry name" value="S-adenosyl-L-methionine-dependent methyltransferases"/>
    <property type="match status" value="1"/>
</dbReference>
<dbReference type="GO" id="GO:0008168">
    <property type="term" value="F:methyltransferase activity"/>
    <property type="evidence" value="ECO:0007669"/>
    <property type="project" value="UniProtKB-KW"/>
</dbReference>
<dbReference type="EMBL" id="JAAMFK010000006">
    <property type="protein sequence ID" value="MBS9339000.1"/>
    <property type="molecule type" value="Genomic_DNA"/>
</dbReference>
<evidence type="ECO:0000256" key="4">
    <source>
        <dbReference type="ARBA" id="ARBA00022747"/>
    </source>
</evidence>
<comment type="catalytic activity">
    <reaction evidence="7">
        <text>a 2'-deoxycytidine in DNA + S-adenosyl-L-methionine = a 5-methyl-2'-deoxycytidine in DNA + S-adenosyl-L-homocysteine + H(+)</text>
        <dbReference type="Rhea" id="RHEA:13681"/>
        <dbReference type="Rhea" id="RHEA-COMP:11369"/>
        <dbReference type="Rhea" id="RHEA-COMP:11370"/>
        <dbReference type="ChEBI" id="CHEBI:15378"/>
        <dbReference type="ChEBI" id="CHEBI:57856"/>
        <dbReference type="ChEBI" id="CHEBI:59789"/>
        <dbReference type="ChEBI" id="CHEBI:85452"/>
        <dbReference type="ChEBI" id="CHEBI:85454"/>
        <dbReference type="EC" id="2.1.1.37"/>
    </reaction>
</comment>
<keyword evidence="4" id="KW-0680">Restriction system</keyword>
<dbReference type="Proteomes" id="UP001519504">
    <property type="component" value="Unassembled WGS sequence"/>
</dbReference>
<dbReference type="InterPro" id="IPR050750">
    <property type="entry name" value="C5-MTase"/>
</dbReference>
<gene>
    <name evidence="8" type="ORF">G6R29_05120</name>
</gene>
<keyword evidence="9" id="KW-1185">Reference proteome</keyword>
<dbReference type="NCBIfam" id="TIGR00675">
    <property type="entry name" value="dcm"/>
    <property type="match status" value="1"/>
</dbReference>
<reference evidence="8 9" key="1">
    <citation type="submission" date="2020-02" db="EMBL/GenBank/DDBJ databases">
        <title>Fructobacillus sp. isolated from paper mulberry of Taiwan.</title>
        <authorList>
            <person name="Lin S.-T."/>
        </authorList>
    </citation>
    <scope>NUCLEOTIDE SEQUENCE [LARGE SCALE GENOMIC DNA]</scope>
    <source>
        <strain evidence="8 9">M2-14</strain>
    </source>
</reference>